<evidence type="ECO:0000259" key="2">
    <source>
        <dbReference type="Pfam" id="PF05970"/>
    </source>
</evidence>
<evidence type="ECO:0000313" key="5">
    <source>
        <dbReference type="WBParaSite" id="nOo.2.0.1.t05581-RA"/>
    </source>
</evidence>
<comment type="similarity">
    <text evidence="1">Belongs to the helicase family.</text>
</comment>
<keyword evidence="1" id="KW-0234">DNA repair</keyword>
<dbReference type="InterPro" id="IPR010285">
    <property type="entry name" value="DNA_helicase_pif1-like_DEAD"/>
</dbReference>
<accession>A0A182EBZ1</accession>
<dbReference type="WBParaSite" id="nOo.2.0.1.t05581-RA">
    <property type="protein sequence ID" value="nOo.2.0.1.t05581-RA"/>
    <property type="gene ID" value="nOo.2.0.1.g05581"/>
</dbReference>
<evidence type="ECO:0000313" key="4">
    <source>
        <dbReference type="Proteomes" id="UP000271087"/>
    </source>
</evidence>
<dbReference type="Pfam" id="PF05970">
    <property type="entry name" value="PIF1"/>
    <property type="match status" value="1"/>
</dbReference>
<keyword evidence="1" id="KW-0233">DNA recombination</keyword>
<reference evidence="3 4" key="2">
    <citation type="submission" date="2018-08" db="EMBL/GenBank/DDBJ databases">
        <authorList>
            <person name="Laetsch R D."/>
            <person name="Stevens L."/>
            <person name="Kumar S."/>
            <person name="Blaxter L. M."/>
        </authorList>
    </citation>
    <scope>NUCLEOTIDE SEQUENCE [LARGE SCALE GENOMIC DNA]</scope>
</reference>
<dbReference type="OrthoDB" id="10056572at2759"/>
<evidence type="ECO:0000256" key="1">
    <source>
        <dbReference type="RuleBase" id="RU363044"/>
    </source>
</evidence>
<sequence length="210" mass="23247">MPSPNRFADASFDVELPLASFGIAATLLSGGRTAHSALELPLNMQYIEIPTCSISKASGMGKLQNDRSAGTFSHQLLEIGNGKVPVDLTTGRISLPHNFCNLVTSKEEIFEFTRSAGDVIACTTIENRRANYHVEKYQPAKTLQRHTIAVKKLMSNFVEATILTESLKGTTNMFITKTLQFTDKRQRSTQQQQPFGVPKVPVRQFKATQQ</sequence>
<reference evidence="5" key="1">
    <citation type="submission" date="2016-06" db="UniProtKB">
        <authorList>
            <consortium name="WormBaseParasite"/>
        </authorList>
    </citation>
    <scope>IDENTIFICATION</scope>
</reference>
<dbReference type="EC" id="5.6.2.3" evidence="1"/>
<organism evidence="5">
    <name type="scientific">Onchocerca ochengi</name>
    <name type="common">Filarial nematode worm</name>
    <dbReference type="NCBI Taxonomy" id="42157"/>
    <lineage>
        <taxon>Eukaryota</taxon>
        <taxon>Metazoa</taxon>
        <taxon>Ecdysozoa</taxon>
        <taxon>Nematoda</taxon>
        <taxon>Chromadorea</taxon>
        <taxon>Rhabditida</taxon>
        <taxon>Spirurina</taxon>
        <taxon>Spiruromorpha</taxon>
        <taxon>Filarioidea</taxon>
        <taxon>Onchocercidae</taxon>
        <taxon>Onchocerca</taxon>
    </lineage>
</organism>
<dbReference type="Proteomes" id="UP000271087">
    <property type="component" value="Unassembled WGS sequence"/>
</dbReference>
<evidence type="ECO:0000313" key="3">
    <source>
        <dbReference type="EMBL" id="VDK78203.1"/>
    </source>
</evidence>
<gene>
    <name evidence="3" type="ORF">NOO_LOCUS5581</name>
</gene>
<dbReference type="EMBL" id="UYRW01001521">
    <property type="protein sequence ID" value="VDK78203.1"/>
    <property type="molecule type" value="Genomic_DNA"/>
</dbReference>
<keyword evidence="1" id="KW-0227">DNA damage</keyword>
<dbReference type="GO" id="GO:0000723">
    <property type="term" value="P:telomere maintenance"/>
    <property type="evidence" value="ECO:0007669"/>
    <property type="project" value="InterPro"/>
</dbReference>
<comment type="catalytic activity">
    <reaction evidence="1">
        <text>ATP + H2O = ADP + phosphate + H(+)</text>
        <dbReference type="Rhea" id="RHEA:13065"/>
        <dbReference type="ChEBI" id="CHEBI:15377"/>
        <dbReference type="ChEBI" id="CHEBI:15378"/>
        <dbReference type="ChEBI" id="CHEBI:30616"/>
        <dbReference type="ChEBI" id="CHEBI:43474"/>
        <dbReference type="ChEBI" id="CHEBI:456216"/>
        <dbReference type="EC" id="5.6.2.3"/>
    </reaction>
</comment>
<keyword evidence="1" id="KW-0378">Hydrolase</keyword>
<protein>
    <recommendedName>
        <fullName evidence="1">ATP-dependent DNA helicase</fullName>
        <ecNumber evidence="1">5.6.2.3</ecNumber>
    </recommendedName>
</protein>
<dbReference type="AlphaFoldDB" id="A0A182EBZ1"/>
<keyword evidence="1" id="KW-0067">ATP-binding</keyword>
<keyword evidence="4" id="KW-1185">Reference proteome</keyword>
<comment type="cofactor">
    <cofactor evidence="1">
        <name>Mg(2+)</name>
        <dbReference type="ChEBI" id="CHEBI:18420"/>
    </cofactor>
</comment>
<dbReference type="GO" id="GO:0006281">
    <property type="term" value="P:DNA repair"/>
    <property type="evidence" value="ECO:0007669"/>
    <property type="project" value="UniProtKB-KW"/>
</dbReference>
<dbReference type="GO" id="GO:0006310">
    <property type="term" value="P:DNA recombination"/>
    <property type="evidence" value="ECO:0007669"/>
    <property type="project" value="UniProtKB-KW"/>
</dbReference>
<dbReference type="GO" id="GO:0043139">
    <property type="term" value="F:5'-3' DNA helicase activity"/>
    <property type="evidence" value="ECO:0007669"/>
    <property type="project" value="UniProtKB-EC"/>
</dbReference>
<keyword evidence="1" id="KW-0547">Nucleotide-binding</keyword>
<name>A0A182EBZ1_ONCOC</name>
<dbReference type="GO" id="GO:0005524">
    <property type="term" value="F:ATP binding"/>
    <property type="evidence" value="ECO:0007669"/>
    <property type="project" value="UniProtKB-KW"/>
</dbReference>
<feature type="domain" description="DNA helicase Pif1-like DEAD-box helicase" evidence="2">
    <location>
        <begin position="16"/>
        <end position="63"/>
    </location>
</feature>
<keyword evidence="1" id="KW-0347">Helicase</keyword>
<proteinExistence type="inferred from homology"/>
<dbReference type="GO" id="GO:0016787">
    <property type="term" value="F:hydrolase activity"/>
    <property type="evidence" value="ECO:0007669"/>
    <property type="project" value="UniProtKB-KW"/>
</dbReference>